<dbReference type="RefSeq" id="WP_345695192.1">
    <property type="nucleotide sequence ID" value="NZ_BAABIS010000001.1"/>
</dbReference>
<evidence type="ECO:0000313" key="3">
    <source>
        <dbReference type="EMBL" id="GAA4834434.1"/>
    </source>
</evidence>
<sequence length="301" mass="31393">MLTPTVLLAALALAGHRRVPDLGVHLGSLWESVLPWTALLVPAVLLAAAVRRAPAPACAALVLAAVWAALFAAPLTRGAGAAGTGTGLTVVTHNVGAANPDPGATARTLLAAHPDLIALQEVTDASLPDYQRALGPELPHHVRIGTVALWSRHPLTGERRLVIDPGWSRSLRAEVRTPGGTWAVYVVHLASVRVGASGFTTGHRDRNIAALGRALDEEPLRRVVLLGDLNTAAGDRALDPLTHRLSSAQDAAGSGLGFTWPTTFPLVRADHIMTRDVVATAAWTLPATTSDHRPAAATLTP</sequence>
<comment type="caution">
    <text evidence="3">The sequence shown here is derived from an EMBL/GenBank/DDBJ whole genome shotgun (WGS) entry which is preliminary data.</text>
</comment>
<evidence type="ECO:0000259" key="2">
    <source>
        <dbReference type="Pfam" id="PF03372"/>
    </source>
</evidence>
<dbReference type="InterPro" id="IPR036691">
    <property type="entry name" value="Endo/exonu/phosph_ase_sf"/>
</dbReference>
<feature type="domain" description="Endonuclease/exonuclease/phosphatase" evidence="2">
    <location>
        <begin position="91"/>
        <end position="292"/>
    </location>
</feature>
<protein>
    <submittedName>
        <fullName evidence="3">Teicoplanin resistance protein VanJ</fullName>
    </submittedName>
</protein>
<feature type="transmembrane region" description="Helical" evidence="1">
    <location>
        <begin position="33"/>
        <end position="50"/>
    </location>
</feature>
<dbReference type="EMBL" id="BAABIS010000001">
    <property type="protein sequence ID" value="GAA4834434.1"/>
    <property type="molecule type" value="Genomic_DNA"/>
</dbReference>
<feature type="transmembrane region" description="Helical" evidence="1">
    <location>
        <begin position="57"/>
        <end position="75"/>
    </location>
</feature>
<gene>
    <name evidence="3" type="primary">vanJ_1</name>
    <name evidence="3" type="ORF">GCM10023235_06220</name>
</gene>
<proteinExistence type="predicted"/>
<dbReference type="Proteomes" id="UP001501752">
    <property type="component" value="Unassembled WGS sequence"/>
</dbReference>
<dbReference type="Gene3D" id="3.60.10.10">
    <property type="entry name" value="Endonuclease/exonuclease/phosphatase"/>
    <property type="match status" value="1"/>
</dbReference>
<evidence type="ECO:0000256" key="1">
    <source>
        <dbReference type="SAM" id="Phobius"/>
    </source>
</evidence>
<keyword evidence="1" id="KW-0472">Membrane</keyword>
<organism evidence="3 4">
    <name type="scientific">Kitasatospora terrestris</name>
    <dbReference type="NCBI Taxonomy" id="258051"/>
    <lineage>
        <taxon>Bacteria</taxon>
        <taxon>Bacillati</taxon>
        <taxon>Actinomycetota</taxon>
        <taxon>Actinomycetes</taxon>
        <taxon>Kitasatosporales</taxon>
        <taxon>Streptomycetaceae</taxon>
        <taxon>Kitasatospora</taxon>
    </lineage>
</organism>
<keyword evidence="1" id="KW-0812">Transmembrane</keyword>
<dbReference type="InterPro" id="IPR005135">
    <property type="entry name" value="Endo/exonuclease/phosphatase"/>
</dbReference>
<name>A0ABP9D9Q2_9ACTN</name>
<reference evidence="4" key="1">
    <citation type="journal article" date="2019" name="Int. J. Syst. Evol. Microbiol.">
        <title>The Global Catalogue of Microorganisms (GCM) 10K type strain sequencing project: providing services to taxonomists for standard genome sequencing and annotation.</title>
        <authorList>
            <consortium name="The Broad Institute Genomics Platform"/>
            <consortium name="The Broad Institute Genome Sequencing Center for Infectious Disease"/>
            <person name="Wu L."/>
            <person name="Ma J."/>
        </authorList>
    </citation>
    <scope>NUCLEOTIDE SEQUENCE [LARGE SCALE GENOMIC DNA]</scope>
    <source>
        <strain evidence="4">JCM 13006</strain>
    </source>
</reference>
<accession>A0ABP9D9Q2</accession>
<dbReference type="Pfam" id="PF03372">
    <property type="entry name" value="Exo_endo_phos"/>
    <property type="match status" value="1"/>
</dbReference>
<keyword evidence="4" id="KW-1185">Reference proteome</keyword>
<dbReference type="SUPFAM" id="SSF56219">
    <property type="entry name" value="DNase I-like"/>
    <property type="match status" value="1"/>
</dbReference>
<evidence type="ECO:0000313" key="4">
    <source>
        <dbReference type="Proteomes" id="UP001501752"/>
    </source>
</evidence>
<keyword evidence="1" id="KW-1133">Transmembrane helix</keyword>